<keyword evidence="5 6" id="KW-0624">Polysaccharide degradation</keyword>
<dbReference type="SUPFAM" id="SSF51445">
    <property type="entry name" value="(Trans)glycosidases"/>
    <property type="match status" value="1"/>
</dbReference>
<evidence type="ECO:0000313" key="9">
    <source>
        <dbReference type="EMBL" id="KAK8856815.1"/>
    </source>
</evidence>
<protein>
    <recommendedName>
        <fullName evidence="6">Beta-xylanase</fullName>
        <ecNumber evidence="6">3.2.1.8</ecNumber>
    </recommendedName>
</protein>
<dbReference type="InterPro" id="IPR001000">
    <property type="entry name" value="GH10_dom"/>
</dbReference>
<dbReference type="PROSITE" id="PS51760">
    <property type="entry name" value="GH10_2"/>
    <property type="match status" value="1"/>
</dbReference>
<keyword evidence="2 6" id="KW-0378">Hydrolase</keyword>
<feature type="chain" id="PRO_5047522069" description="Beta-xylanase" evidence="7">
    <location>
        <begin position="18"/>
        <end position="393"/>
    </location>
</feature>
<dbReference type="Gene3D" id="3.20.20.80">
    <property type="entry name" value="Glycosidases"/>
    <property type="match status" value="1"/>
</dbReference>
<dbReference type="Pfam" id="PF00331">
    <property type="entry name" value="Glyco_hydro_10"/>
    <property type="match status" value="1"/>
</dbReference>
<organism evidence="9 10">
    <name type="scientific">Apiospora arundinis</name>
    <dbReference type="NCBI Taxonomy" id="335852"/>
    <lineage>
        <taxon>Eukaryota</taxon>
        <taxon>Fungi</taxon>
        <taxon>Dikarya</taxon>
        <taxon>Ascomycota</taxon>
        <taxon>Pezizomycotina</taxon>
        <taxon>Sordariomycetes</taxon>
        <taxon>Xylariomycetidae</taxon>
        <taxon>Amphisphaeriales</taxon>
        <taxon>Apiosporaceae</taxon>
        <taxon>Apiospora</taxon>
    </lineage>
</organism>
<comment type="caution">
    <text evidence="9">The sequence shown here is derived from an EMBL/GenBank/DDBJ whole genome shotgun (WGS) entry which is preliminary data.</text>
</comment>
<dbReference type="InterPro" id="IPR044846">
    <property type="entry name" value="GH10"/>
</dbReference>
<dbReference type="PANTHER" id="PTHR31490:SF76">
    <property type="entry name" value="ENDO-1,4-BETA-XYLANASE C"/>
    <property type="match status" value="1"/>
</dbReference>
<name>A0ABR2I3B2_9PEZI</name>
<evidence type="ECO:0000256" key="5">
    <source>
        <dbReference type="ARBA" id="ARBA00023326"/>
    </source>
</evidence>
<reference evidence="9 10" key="1">
    <citation type="journal article" date="2024" name="IMA Fungus">
        <title>Apiospora arundinis, a panoply of carbohydrate-active enzymes and secondary metabolites.</title>
        <authorList>
            <person name="Sorensen T."/>
            <person name="Petersen C."/>
            <person name="Muurmann A.T."/>
            <person name="Christiansen J.V."/>
            <person name="Brundto M.L."/>
            <person name="Overgaard C.K."/>
            <person name="Boysen A.T."/>
            <person name="Wollenberg R.D."/>
            <person name="Larsen T.O."/>
            <person name="Sorensen J.L."/>
            <person name="Nielsen K.L."/>
            <person name="Sondergaard T.E."/>
        </authorList>
    </citation>
    <scope>NUCLEOTIDE SEQUENCE [LARGE SCALE GENOMIC DNA]</scope>
    <source>
        <strain evidence="9 10">AAU 773</strain>
    </source>
</reference>
<comment type="catalytic activity">
    <reaction evidence="6">
        <text>Endohydrolysis of (1-&gt;4)-beta-D-xylosidic linkages in xylans.</text>
        <dbReference type="EC" id="3.2.1.8"/>
    </reaction>
</comment>
<sequence>MKAATIACLLAPIGALAAPAACPQAPNTNAAGNFGGFGGNNGGANAGSNTFAGNNGAQAGGNTFGGNNGGNAGGKAGGNAGAAAGGNTGAAASGSLQALMKAKGKVYYGNIADPGTLGNAQNTNILKADFGQLTPENSMKWDAIEPTQGKFSFTGSDQLVNFATQNGMSIRGHTLVWHSQLPQYVKSITDKATLTKVIQDHVTGVMTQYKGKVRAWDVVNEMFNEDGSLRQSVFSQVLGEDFVRIAFEAARKADPAAKLYINDFNLDSATAPKVTNGMVAHVKKWLAAGVPIDGIGTQTHLSGGQAGNIEGALKALASTGVKEVAITELDIKNAPAADYSTVTKACLNVQQCVGITVWGVSDKDSWRKGENPVLFDQSFKPKAAFTAVQQALA</sequence>
<keyword evidence="3 6" id="KW-0119">Carbohydrate metabolism</keyword>
<gene>
    <name evidence="9" type="ORF">PGQ11_012727</name>
</gene>
<evidence type="ECO:0000259" key="8">
    <source>
        <dbReference type="PROSITE" id="PS51760"/>
    </source>
</evidence>
<accession>A0ABR2I3B2</accession>
<keyword evidence="7" id="KW-0732">Signal</keyword>
<evidence type="ECO:0000256" key="1">
    <source>
        <dbReference type="ARBA" id="ARBA00007495"/>
    </source>
</evidence>
<keyword evidence="10" id="KW-1185">Reference proteome</keyword>
<evidence type="ECO:0000256" key="6">
    <source>
        <dbReference type="RuleBase" id="RU361174"/>
    </source>
</evidence>
<dbReference type="PANTHER" id="PTHR31490">
    <property type="entry name" value="GLYCOSYL HYDROLASE"/>
    <property type="match status" value="1"/>
</dbReference>
<comment type="similarity">
    <text evidence="1 6">Belongs to the glycosyl hydrolase 10 (cellulase F) family.</text>
</comment>
<evidence type="ECO:0000256" key="4">
    <source>
        <dbReference type="ARBA" id="ARBA00023295"/>
    </source>
</evidence>
<feature type="domain" description="GH10" evidence="8">
    <location>
        <begin position="111"/>
        <end position="391"/>
    </location>
</feature>
<evidence type="ECO:0000256" key="7">
    <source>
        <dbReference type="SAM" id="SignalP"/>
    </source>
</evidence>
<dbReference type="SMART" id="SM00633">
    <property type="entry name" value="Glyco_10"/>
    <property type="match status" value="1"/>
</dbReference>
<keyword evidence="4 6" id="KW-0326">Glycosidase</keyword>
<evidence type="ECO:0000256" key="2">
    <source>
        <dbReference type="ARBA" id="ARBA00022801"/>
    </source>
</evidence>
<dbReference type="EMBL" id="JAPCWZ010000007">
    <property type="protein sequence ID" value="KAK8856815.1"/>
    <property type="molecule type" value="Genomic_DNA"/>
</dbReference>
<dbReference type="PRINTS" id="PR00134">
    <property type="entry name" value="GLHYDRLASE10"/>
</dbReference>
<dbReference type="InterPro" id="IPR017853">
    <property type="entry name" value="GH"/>
</dbReference>
<dbReference type="Proteomes" id="UP001390339">
    <property type="component" value="Unassembled WGS sequence"/>
</dbReference>
<feature type="signal peptide" evidence="7">
    <location>
        <begin position="1"/>
        <end position="17"/>
    </location>
</feature>
<dbReference type="EC" id="3.2.1.8" evidence="6"/>
<evidence type="ECO:0000313" key="10">
    <source>
        <dbReference type="Proteomes" id="UP001390339"/>
    </source>
</evidence>
<proteinExistence type="inferred from homology"/>
<evidence type="ECO:0000256" key="3">
    <source>
        <dbReference type="ARBA" id="ARBA00023277"/>
    </source>
</evidence>